<reference evidence="1 2" key="1">
    <citation type="submission" date="2017-02" db="EMBL/GenBank/DDBJ databases">
        <title>A novel roseosiphophage isolated from the oligotrophic South China Sea.</title>
        <authorList>
            <person name="Yang Y."/>
            <person name="Cai L."/>
            <person name="Zhang R."/>
        </authorList>
    </citation>
    <scope>NUCLEOTIDE SEQUENCE [LARGE SCALE GENOMIC DNA]</scope>
</reference>
<dbReference type="OrthoDB" id="26516at10239"/>
<proteinExistence type="predicted"/>
<gene>
    <name evidence="1" type="ORF">vBDshSR5C_9</name>
</gene>
<name>A0A1V0DY41_9CAUD</name>
<evidence type="ECO:0000313" key="2">
    <source>
        <dbReference type="Proteomes" id="UP000224401"/>
    </source>
</evidence>
<organism evidence="1 2">
    <name type="scientific">Dinoroseobacter phage vB_DshS-R5C</name>
    <dbReference type="NCBI Taxonomy" id="1965368"/>
    <lineage>
        <taxon>Viruses</taxon>
        <taxon>Duplodnaviria</taxon>
        <taxon>Heunggongvirae</taxon>
        <taxon>Uroviricota</taxon>
        <taxon>Caudoviricetes</taxon>
        <taxon>Nanhaivirus</taxon>
        <taxon>Nanhaivirus D5C</taxon>
    </lineage>
</organism>
<dbReference type="EMBL" id="KY606587">
    <property type="protein sequence ID" value="ARB06063.1"/>
    <property type="molecule type" value="Genomic_DNA"/>
</dbReference>
<dbReference type="Proteomes" id="UP000224401">
    <property type="component" value="Segment"/>
</dbReference>
<evidence type="ECO:0000313" key="1">
    <source>
        <dbReference type="EMBL" id="ARB06063.1"/>
    </source>
</evidence>
<accession>A0A1V0DY41</accession>
<keyword evidence="2" id="KW-1185">Reference proteome</keyword>
<sequence length="153" mass="17594">MPEFHPEWEMREELTQTVDLWVARPGAEKLRKRMMSEVQKYCDEVGLCVTVTSTRFVFTGGYEMGYRVGLRNYPRFPVDCTTELLGHAERIGMRMAQVGEQGSFMIEEVGQTTYWFTRRLNDGESPQGMAECDCQQQSVCARVGCVERGWKGD</sequence>
<protein>
    <submittedName>
        <fullName evidence="1">Uncharacterized protein</fullName>
    </submittedName>
</protein>